<accession>A0A061DNU8</accession>
<organism evidence="1 2">
    <name type="scientific">Theobroma cacao</name>
    <name type="common">Cacao</name>
    <name type="synonym">Cocoa</name>
    <dbReference type="NCBI Taxonomy" id="3641"/>
    <lineage>
        <taxon>Eukaryota</taxon>
        <taxon>Viridiplantae</taxon>
        <taxon>Streptophyta</taxon>
        <taxon>Embryophyta</taxon>
        <taxon>Tracheophyta</taxon>
        <taxon>Spermatophyta</taxon>
        <taxon>Magnoliopsida</taxon>
        <taxon>eudicotyledons</taxon>
        <taxon>Gunneridae</taxon>
        <taxon>Pentapetalae</taxon>
        <taxon>rosids</taxon>
        <taxon>malvids</taxon>
        <taxon>Malvales</taxon>
        <taxon>Malvaceae</taxon>
        <taxon>Byttnerioideae</taxon>
        <taxon>Theobroma</taxon>
    </lineage>
</organism>
<dbReference type="Proteomes" id="UP000026915">
    <property type="component" value="Chromosome 1"/>
</dbReference>
<dbReference type="HOGENOM" id="CLU_2799086_0_0_1"/>
<sequence length="68" mass="7853">MKKNKQKGLVLKSLVKKEKGSIKSESENEGDLAMLGRKFKKFIVKNSRARKTIKRDVPKEECPRNHLT</sequence>
<reference evidence="1 2" key="1">
    <citation type="journal article" date="2013" name="Genome Biol.">
        <title>The genome sequence of the most widely cultivated cacao type and its use to identify candidate genes regulating pod color.</title>
        <authorList>
            <person name="Motamayor J.C."/>
            <person name="Mockaitis K."/>
            <person name="Schmutz J."/>
            <person name="Haiminen N."/>
            <person name="Iii D.L."/>
            <person name="Cornejo O."/>
            <person name="Findley S.D."/>
            <person name="Zheng P."/>
            <person name="Utro F."/>
            <person name="Royaert S."/>
            <person name="Saski C."/>
            <person name="Jenkins J."/>
            <person name="Podicheti R."/>
            <person name="Zhao M."/>
            <person name="Scheffler B.E."/>
            <person name="Stack J.C."/>
            <person name="Feltus F.A."/>
            <person name="Mustiga G.M."/>
            <person name="Amores F."/>
            <person name="Phillips W."/>
            <person name="Marelli J.P."/>
            <person name="May G.D."/>
            <person name="Shapiro H."/>
            <person name="Ma J."/>
            <person name="Bustamante C.D."/>
            <person name="Schnell R.J."/>
            <person name="Main D."/>
            <person name="Gilbert D."/>
            <person name="Parida L."/>
            <person name="Kuhn D.N."/>
        </authorList>
    </citation>
    <scope>NUCLEOTIDE SEQUENCE [LARGE SCALE GENOMIC DNA]</scope>
    <source>
        <strain evidence="2">cv. Matina 1-6</strain>
    </source>
</reference>
<dbReference type="EMBL" id="CM001879">
    <property type="protein sequence ID" value="EOX94097.1"/>
    <property type="molecule type" value="Genomic_DNA"/>
</dbReference>
<evidence type="ECO:0000313" key="1">
    <source>
        <dbReference type="EMBL" id="EOX94097.1"/>
    </source>
</evidence>
<evidence type="ECO:0000313" key="2">
    <source>
        <dbReference type="Proteomes" id="UP000026915"/>
    </source>
</evidence>
<keyword evidence="2" id="KW-1185">Reference proteome</keyword>
<gene>
    <name evidence="1" type="ORF">TCM_003246</name>
</gene>
<dbReference type="Gramene" id="EOX94097">
    <property type="protein sequence ID" value="EOX94097"/>
    <property type="gene ID" value="TCM_003246"/>
</dbReference>
<proteinExistence type="predicted"/>
<name>A0A061DNU8_THECC</name>
<protein>
    <submittedName>
        <fullName evidence="1">Uncharacterized protein</fullName>
    </submittedName>
</protein>
<dbReference type="AlphaFoldDB" id="A0A061DNU8"/>